<gene>
    <name evidence="1" type="ORF">ACFO5Q_17600</name>
</gene>
<dbReference type="EMBL" id="JBHSCR010000035">
    <property type="protein sequence ID" value="MFC4349670.1"/>
    <property type="molecule type" value="Genomic_DNA"/>
</dbReference>
<sequence>MDMIDTFDIRVGIQTGNILITLVSYINAMNKLEANEPDEANSEFVMDIGKLYTDMTAEEKRYALVHVAPIWYSRFYCKWLRYTRECEELGKTAPLWMTFRDLSETSEKLLAALVKHFDPIYSYTDAKVQAALDKTLSITDQVRFNKGVGGRGEAYFSDDEKETIYNIMKTAGEEDLRKYGVL</sequence>
<evidence type="ECO:0008006" key="3">
    <source>
        <dbReference type="Google" id="ProtNLM"/>
    </source>
</evidence>
<organism evidence="1 2">
    <name type="scientific">Kordiimonas lipolytica</name>
    <dbReference type="NCBI Taxonomy" id="1662421"/>
    <lineage>
        <taxon>Bacteria</taxon>
        <taxon>Pseudomonadati</taxon>
        <taxon>Pseudomonadota</taxon>
        <taxon>Alphaproteobacteria</taxon>
        <taxon>Kordiimonadales</taxon>
        <taxon>Kordiimonadaceae</taxon>
        <taxon>Kordiimonas</taxon>
    </lineage>
</organism>
<dbReference type="RefSeq" id="WP_156431888.1">
    <property type="nucleotide sequence ID" value="NZ_JBHSCR010000035.1"/>
</dbReference>
<comment type="caution">
    <text evidence="1">The sequence shown here is derived from an EMBL/GenBank/DDBJ whole genome shotgun (WGS) entry which is preliminary data.</text>
</comment>
<protein>
    <recommendedName>
        <fullName evidence="3">Sulfotransferase domain-containing protein</fullName>
    </recommendedName>
</protein>
<keyword evidence="2" id="KW-1185">Reference proteome</keyword>
<evidence type="ECO:0000313" key="2">
    <source>
        <dbReference type="Proteomes" id="UP001595776"/>
    </source>
</evidence>
<evidence type="ECO:0000313" key="1">
    <source>
        <dbReference type="EMBL" id="MFC4349670.1"/>
    </source>
</evidence>
<accession>A0ABV8UER9</accession>
<reference evidence="2" key="1">
    <citation type="journal article" date="2019" name="Int. J. Syst. Evol. Microbiol.">
        <title>The Global Catalogue of Microorganisms (GCM) 10K type strain sequencing project: providing services to taxonomists for standard genome sequencing and annotation.</title>
        <authorList>
            <consortium name="The Broad Institute Genomics Platform"/>
            <consortium name="The Broad Institute Genome Sequencing Center for Infectious Disease"/>
            <person name="Wu L."/>
            <person name="Ma J."/>
        </authorList>
    </citation>
    <scope>NUCLEOTIDE SEQUENCE [LARGE SCALE GENOMIC DNA]</scope>
    <source>
        <strain evidence="2">CGMCC 1.15304</strain>
    </source>
</reference>
<dbReference type="Proteomes" id="UP001595776">
    <property type="component" value="Unassembled WGS sequence"/>
</dbReference>
<name>A0ABV8UER9_9PROT</name>
<proteinExistence type="predicted"/>